<comment type="caution">
    <text evidence="2">The sequence shown here is derived from an EMBL/GenBank/DDBJ whole genome shotgun (WGS) entry which is preliminary data.</text>
</comment>
<evidence type="ECO:0000313" key="2">
    <source>
        <dbReference type="EMBL" id="PKI40925.1"/>
    </source>
</evidence>
<dbReference type="PANTHER" id="PTHR33223:SF8">
    <property type="entry name" value="OS04G0172440 PROTEIN"/>
    <property type="match status" value="1"/>
</dbReference>
<accession>A0A2I0IA94</accession>
<protein>
    <recommendedName>
        <fullName evidence="4">Retrotransposon gag domain-containing protein</fullName>
    </recommendedName>
</protein>
<sequence length="341" mass="36644">MTHAPPPPTPAGAPPAHSGAIPPLIPMLEAQAPSTSIDSAARIIALEGEITTLKGTVNEMVADMVELMALLRAPNRTSSNSTPPPGYGPTVDPNPWVPSTHAPKGIEAPAMHAPVDHPANVLPPPVILSAGHSSSTVGPNYACIAADVHTSSSSYPRRSSADGAALDWYMSLKAADIPTWANLSSKFIDQYRYCAETPPTLLELSTMEMTEGQGFEAYAVKWRARAAKHVLGFENSSAGAASPTPQDQHGGAIQPWQCKQFTPLLAALSHRYRQLLAGNKIRPIAPNPDFDPTIQDQSRRCEYHQGALGHTTDNCWKLRERIQQMIDDKQVTLNAVRPPNV</sequence>
<name>A0A2I0IA94_PUNGR</name>
<keyword evidence="3" id="KW-1185">Reference proteome</keyword>
<feature type="region of interest" description="Disordered" evidence="1">
    <location>
        <begin position="1"/>
        <end position="22"/>
    </location>
</feature>
<reference evidence="2 3" key="1">
    <citation type="submission" date="2017-11" db="EMBL/GenBank/DDBJ databases">
        <title>De-novo sequencing of pomegranate (Punica granatum L.) genome.</title>
        <authorList>
            <person name="Akparov Z."/>
            <person name="Amiraslanov A."/>
            <person name="Hajiyeva S."/>
            <person name="Abbasov M."/>
            <person name="Kaur K."/>
            <person name="Hamwieh A."/>
            <person name="Solovyev V."/>
            <person name="Salamov A."/>
            <person name="Braich B."/>
            <person name="Kosarev P."/>
            <person name="Mahmoud A."/>
            <person name="Hajiyev E."/>
            <person name="Babayeva S."/>
            <person name="Izzatullayeva V."/>
            <person name="Mammadov A."/>
            <person name="Mammadov A."/>
            <person name="Sharifova S."/>
            <person name="Ojaghi J."/>
            <person name="Eynullazada K."/>
            <person name="Bayramov B."/>
            <person name="Abdulazimova A."/>
            <person name="Shahmuradov I."/>
        </authorList>
    </citation>
    <scope>NUCLEOTIDE SEQUENCE [LARGE SCALE GENOMIC DNA]</scope>
    <source>
        <strain evidence="3">cv. AG2017</strain>
        <tissue evidence="2">Leaf</tissue>
    </source>
</reference>
<feature type="compositionally biased region" description="Pro residues" evidence="1">
    <location>
        <begin position="1"/>
        <end position="13"/>
    </location>
</feature>
<dbReference type="PANTHER" id="PTHR33223">
    <property type="entry name" value="CCHC-TYPE DOMAIN-CONTAINING PROTEIN"/>
    <property type="match status" value="1"/>
</dbReference>
<evidence type="ECO:0000313" key="3">
    <source>
        <dbReference type="Proteomes" id="UP000233551"/>
    </source>
</evidence>
<evidence type="ECO:0000256" key="1">
    <source>
        <dbReference type="SAM" id="MobiDB-lite"/>
    </source>
</evidence>
<proteinExistence type="predicted"/>
<organism evidence="2 3">
    <name type="scientific">Punica granatum</name>
    <name type="common">Pomegranate</name>
    <dbReference type="NCBI Taxonomy" id="22663"/>
    <lineage>
        <taxon>Eukaryota</taxon>
        <taxon>Viridiplantae</taxon>
        <taxon>Streptophyta</taxon>
        <taxon>Embryophyta</taxon>
        <taxon>Tracheophyta</taxon>
        <taxon>Spermatophyta</taxon>
        <taxon>Magnoliopsida</taxon>
        <taxon>eudicotyledons</taxon>
        <taxon>Gunneridae</taxon>
        <taxon>Pentapetalae</taxon>
        <taxon>rosids</taxon>
        <taxon>malvids</taxon>
        <taxon>Myrtales</taxon>
        <taxon>Lythraceae</taxon>
        <taxon>Punica</taxon>
    </lineage>
</organism>
<evidence type="ECO:0008006" key="4">
    <source>
        <dbReference type="Google" id="ProtNLM"/>
    </source>
</evidence>
<dbReference type="EMBL" id="PGOL01003465">
    <property type="protein sequence ID" value="PKI40925.1"/>
    <property type="molecule type" value="Genomic_DNA"/>
</dbReference>
<gene>
    <name evidence="2" type="ORF">CRG98_038690</name>
</gene>
<dbReference type="AlphaFoldDB" id="A0A2I0IA94"/>
<dbReference type="Proteomes" id="UP000233551">
    <property type="component" value="Unassembled WGS sequence"/>
</dbReference>